<evidence type="ECO:0000256" key="1">
    <source>
        <dbReference type="ARBA" id="ARBA00022801"/>
    </source>
</evidence>
<keyword evidence="6" id="KW-1185">Reference proteome</keyword>
<dbReference type="GO" id="GO:0016798">
    <property type="term" value="F:hydrolase activity, acting on glycosyl bonds"/>
    <property type="evidence" value="ECO:0007669"/>
    <property type="project" value="UniProtKB-KW"/>
</dbReference>
<evidence type="ECO:0000256" key="3">
    <source>
        <dbReference type="SAM" id="SignalP"/>
    </source>
</evidence>
<dbReference type="InterPro" id="IPR032091">
    <property type="entry name" value="Malt_amylase-like_C"/>
</dbReference>
<feature type="chain" id="PRO_5022814691" evidence="3">
    <location>
        <begin position="24"/>
        <end position="605"/>
    </location>
</feature>
<dbReference type="Pfam" id="PF00128">
    <property type="entry name" value="Alpha-amylase"/>
    <property type="match status" value="2"/>
</dbReference>
<dbReference type="AlphaFoldDB" id="A0A5B6THB6"/>
<feature type="signal peptide" evidence="3">
    <location>
        <begin position="1"/>
        <end position="23"/>
    </location>
</feature>
<evidence type="ECO:0000313" key="5">
    <source>
        <dbReference type="EMBL" id="KAA3439791.1"/>
    </source>
</evidence>
<dbReference type="InterPro" id="IPR006047">
    <property type="entry name" value="GH13_cat_dom"/>
</dbReference>
<dbReference type="Pfam" id="PF16657">
    <property type="entry name" value="Malt_amylase_C"/>
    <property type="match status" value="1"/>
</dbReference>
<keyword evidence="3" id="KW-0732">Signal</keyword>
<proteinExistence type="predicted"/>
<dbReference type="PANTHER" id="PTHR10357">
    <property type="entry name" value="ALPHA-AMYLASE FAMILY MEMBER"/>
    <property type="match status" value="1"/>
</dbReference>
<dbReference type="EMBL" id="VKKY01000001">
    <property type="protein sequence ID" value="KAA3439791.1"/>
    <property type="molecule type" value="Genomic_DNA"/>
</dbReference>
<evidence type="ECO:0000256" key="2">
    <source>
        <dbReference type="ARBA" id="ARBA00023295"/>
    </source>
</evidence>
<dbReference type="Proteomes" id="UP000324133">
    <property type="component" value="Unassembled WGS sequence"/>
</dbReference>
<protein>
    <submittedName>
        <fullName evidence="5">Glycoside hydrolase family 13 protein</fullName>
    </submittedName>
</protein>
<gene>
    <name evidence="5" type="ORF">FOA19_03695</name>
</gene>
<reference evidence="5 6" key="1">
    <citation type="submission" date="2019-07" db="EMBL/GenBank/DDBJ databases">
        <title>Rufibacter sp. nov., isolated from lake sediment.</title>
        <authorList>
            <person name="Qu J.-H."/>
        </authorList>
    </citation>
    <scope>NUCLEOTIDE SEQUENCE [LARGE SCALE GENOMIC DNA]</scope>
    <source>
        <strain evidence="5 6">NBS58-1</strain>
    </source>
</reference>
<feature type="domain" description="Glycosyl hydrolase family 13 catalytic" evidence="4">
    <location>
        <begin position="41"/>
        <end position="523"/>
    </location>
</feature>
<dbReference type="SUPFAM" id="SSF51011">
    <property type="entry name" value="Glycosyl hydrolase domain"/>
    <property type="match status" value="1"/>
</dbReference>
<dbReference type="InterPro" id="IPR017853">
    <property type="entry name" value="GH"/>
</dbReference>
<dbReference type="RefSeq" id="WP_149089431.1">
    <property type="nucleotide sequence ID" value="NZ_VKKY01000001.1"/>
</dbReference>
<dbReference type="InterPro" id="IPR013780">
    <property type="entry name" value="Glyco_hydro_b"/>
</dbReference>
<accession>A0A5B6THB6</accession>
<keyword evidence="2" id="KW-0326">Glycosidase</keyword>
<dbReference type="OrthoDB" id="9806009at2"/>
<dbReference type="SMART" id="SM00642">
    <property type="entry name" value="Aamy"/>
    <property type="match status" value="1"/>
</dbReference>
<dbReference type="PANTHER" id="PTHR10357:SF210">
    <property type="entry name" value="MALTODEXTRIN GLUCOSIDASE"/>
    <property type="match status" value="1"/>
</dbReference>
<dbReference type="CDD" id="cd11338">
    <property type="entry name" value="AmyAc_CMD"/>
    <property type="match status" value="1"/>
</dbReference>
<keyword evidence="1 5" id="KW-0378">Hydrolase</keyword>
<dbReference type="GO" id="GO:0005975">
    <property type="term" value="P:carbohydrate metabolic process"/>
    <property type="evidence" value="ECO:0007669"/>
    <property type="project" value="InterPro"/>
</dbReference>
<evidence type="ECO:0000313" key="6">
    <source>
        <dbReference type="Proteomes" id="UP000324133"/>
    </source>
</evidence>
<dbReference type="Gene3D" id="3.20.20.80">
    <property type="entry name" value="Glycosidases"/>
    <property type="match status" value="1"/>
</dbReference>
<organism evidence="5 6">
    <name type="scientific">Rufibacter hautae</name>
    <dbReference type="NCBI Taxonomy" id="2595005"/>
    <lineage>
        <taxon>Bacteria</taxon>
        <taxon>Pseudomonadati</taxon>
        <taxon>Bacteroidota</taxon>
        <taxon>Cytophagia</taxon>
        <taxon>Cytophagales</taxon>
        <taxon>Hymenobacteraceae</taxon>
        <taxon>Rufibacter</taxon>
    </lineage>
</organism>
<evidence type="ECO:0000259" key="4">
    <source>
        <dbReference type="SMART" id="SM00642"/>
    </source>
</evidence>
<sequence length="605" mass="69621">MKKILIPLLAAQAFLFGAPQVSAQKAKDFTPEWSKGVVWYQIFPDRFHNGDPSNDPKVTDQSGAYPFNDSSAFQIHPWTSDWYQLQPYEQKNGKDIYYNLQRRRYGGDIQGVIDKLDYLQSLGVNALYMNPLFWAPSSHKYDALAYHHIDPTFGPDPEGDKKLMEKENPLDPNSWAWTSADKLALKLIEEVHKRKMYIIFDGVFNHIGINSFAFKDVEKNQQASPYKDWFMVESWRDPAKNTPFKYKGWFGVRTLPEFKEDSTGIVAGPKEYIFNATRRWMNPMGKGVAKGIDGWRLDVAYDVGHPFWKDWRKLVRSLNPNAYMTAELVFSIEQTRPYLSGDEFDATMNYNFAFIMHDFFVQEKTASTVTQFDTRLKELREAFGEGVAQNMQNLMDSHDATRLGSAVANPDGLKFGDWGKYFNWSQKSNNKNYNARKPTAPQLQKQKLIAAFQLLYQGAPMIYYGDEVGMWGSNDPDCRKPMVWKDRKYEPETFNPDQTKHSPDEVAFNQDLFNWYKKFIGLRNQYKSIKTGNYSTLAVDDAQKLYAFSRKLGNEEVVVVVNRGDKPASFTHAALQKGGFKDVFTKMAAKQVKVPAMDLVVLSNK</sequence>
<dbReference type="SUPFAM" id="SSF51445">
    <property type="entry name" value="(Trans)glycosidases"/>
    <property type="match status" value="1"/>
</dbReference>
<dbReference type="Gene3D" id="2.60.40.1180">
    <property type="entry name" value="Golgi alpha-mannosidase II"/>
    <property type="match status" value="1"/>
</dbReference>
<name>A0A5B6THB6_9BACT</name>
<comment type="caution">
    <text evidence="5">The sequence shown here is derived from an EMBL/GenBank/DDBJ whole genome shotgun (WGS) entry which is preliminary data.</text>
</comment>